<dbReference type="AlphaFoldDB" id="F9UH34"/>
<reference evidence="2 3" key="1">
    <citation type="submission" date="2011-06" db="EMBL/GenBank/DDBJ databases">
        <title>The draft genome of Thiocapsa marina 5811.</title>
        <authorList>
            <consortium name="US DOE Joint Genome Institute (JGI-PGF)"/>
            <person name="Lucas S."/>
            <person name="Han J."/>
            <person name="Cheng J.-F."/>
            <person name="Goodwin L."/>
            <person name="Pitluck S."/>
            <person name="Peters L."/>
            <person name="Land M.L."/>
            <person name="Hauser L."/>
            <person name="Vogl K."/>
            <person name="Liu Z."/>
            <person name="Imhoff J."/>
            <person name="Thiel V."/>
            <person name="Frigaard N.-U."/>
            <person name="Bryant D."/>
            <person name="Woyke T.J."/>
        </authorList>
    </citation>
    <scope>NUCLEOTIDE SEQUENCE [LARGE SCALE GENOMIC DNA]</scope>
    <source>
        <strain evidence="2 3">5811</strain>
    </source>
</reference>
<organism evidence="2 3">
    <name type="scientific">Thiocapsa marina 5811</name>
    <dbReference type="NCBI Taxonomy" id="768671"/>
    <lineage>
        <taxon>Bacteria</taxon>
        <taxon>Pseudomonadati</taxon>
        <taxon>Pseudomonadota</taxon>
        <taxon>Gammaproteobacteria</taxon>
        <taxon>Chromatiales</taxon>
        <taxon>Chromatiaceae</taxon>
        <taxon>Thiocapsa</taxon>
    </lineage>
</organism>
<dbReference type="InterPro" id="IPR021451">
    <property type="entry name" value="DUF3102"/>
</dbReference>
<feature type="compositionally biased region" description="Low complexity" evidence="1">
    <location>
        <begin position="197"/>
        <end position="211"/>
    </location>
</feature>
<dbReference type="EMBL" id="AFWV01000017">
    <property type="protein sequence ID" value="EGV16438.1"/>
    <property type="molecule type" value="Genomic_DNA"/>
</dbReference>
<proteinExistence type="predicted"/>
<dbReference type="OrthoDB" id="479904at2"/>
<evidence type="ECO:0000256" key="1">
    <source>
        <dbReference type="SAM" id="MobiDB-lite"/>
    </source>
</evidence>
<keyword evidence="3" id="KW-1185">Reference proteome</keyword>
<accession>F9UH34</accession>
<sequence>MLNKESTPYLGKKSVLAEAMSSALPENTSSCFGSVPSLIAPDETTAAQASVSPTETIEEPEAKIEMWAAKINTAHAKGVSAIIEIGTQLSQAKEALGHGNFTKMIKTKIQFGARQAEKYKRIAEHPTLANPNYSSFLPGSVALLNLLASVKDKNLVLTAVQQVQARINAGDKVDLHDRAFWIGLIPALDQPAKQEQPTATTSTETTSDSVPPTAPDDGGSSTQVTNEPEADATTATATGSAQASASAVTGTEQTAVMHRPDTDQAEPTALGTEERQDPPAAEHTEAIAPTTEDANTPTDQADLAKHGIVRLPSPTQALEELADLRSRGLDSTNLSEKEKQQGDALYHLWEETMKPKWHEYPKAVRIILLETLLKEELKDENRKEAA</sequence>
<protein>
    <submittedName>
        <fullName evidence="2">Uncharacterized protein</fullName>
    </submittedName>
</protein>
<dbReference type="Proteomes" id="UP000005459">
    <property type="component" value="Unassembled WGS sequence"/>
</dbReference>
<evidence type="ECO:0000313" key="3">
    <source>
        <dbReference type="Proteomes" id="UP000005459"/>
    </source>
</evidence>
<feature type="region of interest" description="Disordered" evidence="1">
    <location>
        <begin position="191"/>
        <end position="297"/>
    </location>
</feature>
<name>F9UH34_9GAMM</name>
<dbReference type="RefSeq" id="WP_007195079.1">
    <property type="nucleotide sequence ID" value="NZ_AFWV01000017.1"/>
</dbReference>
<gene>
    <name evidence="2" type="ORF">ThimaDRAFT_4207</name>
</gene>
<feature type="compositionally biased region" description="Basic and acidic residues" evidence="1">
    <location>
        <begin position="272"/>
        <end position="285"/>
    </location>
</feature>
<dbReference type="Pfam" id="PF11300">
    <property type="entry name" value="DUF3102"/>
    <property type="match status" value="1"/>
</dbReference>
<feature type="compositionally biased region" description="Low complexity" evidence="1">
    <location>
        <begin position="231"/>
        <end position="251"/>
    </location>
</feature>
<evidence type="ECO:0000313" key="2">
    <source>
        <dbReference type="EMBL" id="EGV16438.1"/>
    </source>
</evidence>